<evidence type="ECO:0000313" key="2">
    <source>
        <dbReference type="EMBL" id="MCL7039601.1"/>
    </source>
</evidence>
<sequence length="271" mass="30716">MSWYTDPELFLSYWSSSFGYAITRVVIKYNVPLSNRDLAVVQKLDFSKHLFLGNNKESDYDALKASLAKDRTVSHNFVNCQGLELYSIIISLPTIPTPATILAEKQVVEKKISELVAEISSLKDSLNNVVTNLQEQLKQEKNDRQAQVSDLTKKLEERRGVEGGSADVQPWMRGDTVPSHWVPFEELDVLNLPKNIPATTMEEPSMPKFVEEYVTTNVQVNRFYRGTFIVAVNVGELTPENEKARFDPKFWGLYSNAGVSYAARKPLESEM</sequence>
<dbReference type="Proteomes" id="UP001177140">
    <property type="component" value="Unassembled WGS sequence"/>
</dbReference>
<keyword evidence="1" id="KW-0175">Coiled coil</keyword>
<keyword evidence="3" id="KW-1185">Reference proteome</keyword>
<protein>
    <submittedName>
        <fullName evidence="2">Uncharacterized protein</fullName>
    </submittedName>
</protein>
<organism evidence="2 3">
    <name type="scientific">Papaver nudicaule</name>
    <name type="common">Iceland poppy</name>
    <dbReference type="NCBI Taxonomy" id="74823"/>
    <lineage>
        <taxon>Eukaryota</taxon>
        <taxon>Viridiplantae</taxon>
        <taxon>Streptophyta</taxon>
        <taxon>Embryophyta</taxon>
        <taxon>Tracheophyta</taxon>
        <taxon>Spermatophyta</taxon>
        <taxon>Magnoliopsida</taxon>
        <taxon>Ranunculales</taxon>
        <taxon>Papaveraceae</taxon>
        <taxon>Papaveroideae</taxon>
        <taxon>Papaver</taxon>
    </lineage>
</organism>
<name>A0AA42AT90_PAPNU</name>
<gene>
    <name evidence="2" type="ORF">MKW94_025131</name>
</gene>
<accession>A0AA42AT90</accession>
<comment type="caution">
    <text evidence="2">The sequence shown here is derived from an EMBL/GenBank/DDBJ whole genome shotgun (WGS) entry which is preliminary data.</text>
</comment>
<reference evidence="2" key="1">
    <citation type="submission" date="2022-03" db="EMBL/GenBank/DDBJ databases">
        <title>A functionally conserved STORR gene fusion in Papaver species that diverged 16.8 million years ago.</title>
        <authorList>
            <person name="Catania T."/>
        </authorList>
    </citation>
    <scope>NUCLEOTIDE SEQUENCE</scope>
    <source>
        <strain evidence="2">S-191538</strain>
    </source>
</reference>
<evidence type="ECO:0000256" key="1">
    <source>
        <dbReference type="SAM" id="Coils"/>
    </source>
</evidence>
<dbReference type="AlphaFoldDB" id="A0AA42AT90"/>
<feature type="coiled-coil region" evidence="1">
    <location>
        <begin position="105"/>
        <end position="154"/>
    </location>
</feature>
<evidence type="ECO:0000313" key="3">
    <source>
        <dbReference type="Proteomes" id="UP001177140"/>
    </source>
</evidence>
<dbReference type="EMBL" id="JAJJMA010203084">
    <property type="protein sequence ID" value="MCL7039601.1"/>
    <property type="molecule type" value="Genomic_DNA"/>
</dbReference>
<proteinExistence type="predicted"/>